<dbReference type="GO" id="GO:0005829">
    <property type="term" value="C:cytosol"/>
    <property type="evidence" value="ECO:0007669"/>
    <property type="project" value="TreeGrafter"/>
</dbReference>
<reference evidence="7" key="1">
    <citation type="submission" date="2021-01" db="EMBL/GenBank/DDBJ databases">
        <authorList>
            <person name="Corre E."/>
            <person name="Pelletier E."/>
            <person name="Niang G."/>
            <person name="Scheremetjew M."/>
            <person name="Finn R."/>
            <person name="Kale V."/>
            <person name="Holt S."/>
            <person name="Cochrane G."/>
            <person name="Meng A."/>
            <person name="Brown T."/>
            <person name="Cohen L."/>
        </authorList>
    </citation>
    <scope>NUCLEOTIDE SEQUENCE</scope>
    <source>
        <strain evidence="7">Ras09</strain>
    </source>
</reference>
<dbReference type="GO" id="GO:0006567">
    <property type="term" value="P:L-threonine catabolic process"/>
    <property type="evidence" value="ECO:0007669"/>
    <property type="project" value="TreeGrafter"/>
</dbReference>
<accession>A0A7S3FWH9</accession>
<dbReference type="InterPro" id="IPR023603">
    <property type="entry name" value="Low_specificity_L-TA-like"/>
</dbReference>
<evidence type="ECO:0000256" key="1">
    <source>
        <dbReference type="ARBA" id="ARBA00001933"/>
    </source>
</evidence>
<keyword evidence="4" id="KW-0456">Lyase</keyword>
<dbReference type="SUPFAM" id="SSF53383">
    <property type="entry name" value="PLP-dependent transferases"/>
    <property type="match status" value="1"/>
</dbReference>
<evidence type="ECO:0000256" key="5">
    <source>
        <dbReference type="PIRSR" id="PIRSR017617-1"/>
    </source>
</evidence>
<dbReference type="NCBIfam" id="NF041359">
    <property type="entry name" value="GntG_guanitoxin"/>
    <property type="match status" value="1"/>
</dbReference>
<dbReference type="InterPro" id="IPR015421">
    <property type="entry name" value="PyrdxlP-dep_Trfase_major"/>
</dbReference>
<dbReference type="GO" id="GO:0006545">
    <property type="term" value="P:glycine biosynthetic process"/>
    <property type="evidence" value="ECO:0007669"/>
    <property type="project" value="TreeGrafter"/>
</dbReference>
<evidence type="ECO:0000256" key="3">
    <source>
        <dbReference type="ARBA" id="ARBA00022898"/>
    </source>
</evidence>
<dbReference type="Gene3D" id="3.90.1150.10">
    <property type="entry name" value="Aspartate Aminotransferase, domain 1"/>
    <property type="match status" value="1"/>
</dbReference>
<comment type="cofactor">
    <cofactor evidence="1">
        <name>pyridoxal 5'-phosphate</name>
        <dbReference type="ChEBI" id="CHEBI:597326"/>
    </cofactor>
</comment>
<dbReference type="InterPro" id="IPR001597">
    <property type="entry name" value="ArAA_b-elim_lyase/Thr_aldolase"/>
</dbReference>
<dbReference type="InterPro" id="IPR015422">
    <property type="entry name" value="PyrdxlP-dep_Trfase_small"/>
</dbReference>
<dbReference type="InterPro" id="IPR015424">
    <property type="entry name" value="PyrdxlP-dep_Trfase"/>
</dbReference>
<evidence type="ECO:0000256" key="4">
    <source>
        <dbReference type="ARBA" id="ARBA00023239"/>
    </source>
</evidence>
<gene>
    <name evidence="7" type="ORF">SRAS04492_LOCUS8698</name>
</gene>
<dbReference type="Pfam" id="PF01212">
    <property type="entry name" value="Beta_elim_lyase"/>
    <property type="match status" value="1"/>
</dbReference>
<dbReference type="PIRSF" id="PIRSF017617">
    <property type="entry name" value="Thr_aldolase"/>
    <property type="match status" value="1"/>
</dbReference>
<dbReference type="PANTHER" id="PTHR48097:SF9">
    <property type="entry name" value="L-THREONINE ALDOLASE"/>
    <property type="match status" value="1"/>
</dbReference>
<feature type="modified residue" description="N6-(pyridoxal phosphate)lysine" evidence="5">
    <location>
        <position position="182"/>
    </location>
</feature>
<comment type="similarity">
    <text evidence="2">Belongs to the threonine aldolase family.</text>
</comment>
<dbReference type="FunFam" id="3.40.640.10:FF:000030">
    <property type="entry name" value="Low-specificity L-threonine aldolase"/>
    <property type="match status" value="1"/>
</dbReference>
<keyword evidence="3" id="KW-0663">Pyridoxal phosphate</keyword>
<sequence length="336" mass="36914">MVKCAVGDDVYEDDPNVEVMQDALAEFFGKEAALYLPSGTQSNLCSIMTNCRVKGSSAILGDKSHIYNYERGGMAAIGSIFPQVISNQQDGTFSLEALKKMMPPPTEHIAQPSVICLENSHGGCNGATVGLDFVKEVKKVAKKQKLRMHLDGARLLNALVEQEIEPHEYVKPFDTVSICLSKGLGCPVGSVLLGKEKDIYYARNIRKMLGGGMRQAGMTAVCALVAFDDWNVVLKEDNAKAKQLAHLLESENDFVACEAASVKTNMLTFQLLPSITKKKGSLDHQTLSRLLKEQHNILTLPSFFNDYVRVVTHRDVTVEDVETTHKAILEVIKANI</sequence>
<organism evidence="7">
    <name type="scientific">Strombidium rassoulzadegani</name>
    <dbReference type="NCBI Taxonomy" id="1082188"/>
    <lineage>
        <taxon>Eukaryota</taxon>
        <taxon>Sar</taxon>
        <taxon>Alveolata</taxon>
        <taxon>Ciliophora</taxon>
        <taxon>Intramacronucleata</taxon>
        <taxon>Spirotrichea</taxon>
        <taxon>Oligotrichia</taxon>
        <taxon>Strombidiidae</taxon>
        <taxon>Strombidium</taxon>
    </lineage>
</organism>
<evidence type="ECO:0000259" key="6">
    <source>
        <dbReference type="Pfam" id="PF01212"/>
    </source>
</evidence>
<dbReference type="Gene3D" id="3.40.640.10">
    <property type="entry name" value="Type I PLP-dependent aspartate aminotransferase-like (Major domain)"/>
    <property type="match status" value="1"/>
</dbReference>
<protein>
    <recommendedName>
        <fullName evidence="6">Aromatic amino acid beta-eliminating lyase/threonine aldolase domain-containing protein</fullName>
    </recommendedName>
</protein>
<evidence type="ECO:0000256" key="2">
    <source>
        <dbReference type="ARBA" id="ARBA00006966"/>
    </source>
</evidence>
<dbReference type="AlphaFoldDB" id="A0A7S3FWH9"/>
<feature type="domain" description="Aromatic amino acid beta-eliminating lyase/threonine aldolase" evidence="6">
    <location>
        <begin position="1"/>
        <end position="269"/>
    </location>
</feature>
<dbReference type="EMBL" id="HBIA01017601">
    <property type="protein sequence ID" value="CAE0236889.1"/>
    <property type="molecule type" value="Transcribed_RNA"/>
</dbReference>
<dbReference type="GO" id="GO:0008732">
    <property type="term" value="F:L-allo-threonine aldolase activity"/>
    <property type="evidence" value="ECO:0007669"/>
    <property type="project" value="TreeGrafter"/>
</dbReference>
<name>A0A7S3FWH9_9SPIT</name>
<dbReference type="PANTHER" id="PTHR48097">
    <property type="entry name" value="L-THREONINE ALDOLASE-RELATED"/>
    <property type="match status" value="1"/>
</dbReference>
<evidence type="ECO:0000313" key="7">
    <source>
        <dbReference type="EMBL" id="CAE0236889.1"/>
    </source>
</evidence>
<proteinExistence type="inferred from homology"/>